<reference evidence="3" key="1">
    <citation type="journal article" date="2019" name="Int. J. Syst. Evol. Microbiol.">
        <title>The Global Catalogue of Microorganisms (GCM) 10K type strain sequencing project: providing services to taxonomists for standard genome sequencing and annotation.</title>
        <authorList>
            <consortium name="The Broad Institute Genomics Platform"/>
            <consortium name="The Broad Institute Genome Sequencing Center for Infectious Disease"/>
            <person name="Wu L."/>
            <person name="Ma J."/>
        </authorList>
    </citation>
    <scope>NUCLEOTIDE SEQUENCE [LARGE SCALE GENOMIC DNA]</scope>
    <source>
        <strain evidence="3">KCTC 22245</strain>
    </source>
</reference>
<keyword evidence="1" id="KW-0472">Membrane</keyword>
<organism evidence="2 3">
    <name type="scientific">Parvularcula lutaonensis</name>
    <dbReference type="NCBI Taxonomy" id="491923"/>
    <lineage>
        <taxon>Bacteria</taxon>
        <taxon>Pseudomonadati</taxon>
        <taxon>Pseudomonadota</taxon>
        <taxon>Alphaproteobacteria</taxon>
        <taxon>Parvularculales</taxon>
        <taxon>Parvularculaceae</taxon>
        <taxon>Parvularcula</taxon>
    </lineage>
</organism>
<dbReference type="RefSeq" id="WP_189577293.1">
    <property type="nucleotide sequence ID" value="NZ_BMXU01000005.1"/>
</dbReference>
<evidence type="ECO:0000313" key="2">
    <source>
        <dbReference type="EMBL" id="MFC3303924.1"/>
    </source>
</evidence>
<name>A0ABV7MEN9_9PROT</name>
<protein>
    <submittedName>
        <fullName evidence="2">Uncharacterized protein</fullName>
    </submittedName>
</protein>
<keyword evidence="1" id="KW-0812">Transmembrane</keyword>
<evidence type="ECO:0000256" key="1">
    <source>
        <dbReference type="SAM" id="Phobius"/>
    </source>
</evidence>
<dbReference type="Proteomes" id="UP001595607">
    <property type="component" value="Unassembled WGS sequence"/>
</dbReference>
<sequence length="129" mass="14432">MSDPLSESPVVIWSTLGIAVFATIVACLGIAFQYLAWRRTRIKLSAQIALIGDRAEGHRIHVHNLSQNPVIVEDFEIEESTRDGKPVSVANRGWAMDLMGVRIDAHDTWSVCLNEDHWFAYKDGATLEL</sequence>
<dbReference type="EMBL" id="JBHRVA010000003">
    <property type="protein sequence ID" value="MFC3303924.1"/>
    <property type="molecule type" value="Genomic_DNA"/>
</dbReference>
<evidence type="ECO:0000313" key="3">
    <source>
        <dbReference type="Proteomes" id="UP001595607"/>
    </source>
</evidence>
<keyword evidence="1" id="KW-1133">Transmembrane helix</keyword>
<accession>A0ABV7MEN9</accession>
<proteinExistence type="predicted"/>
<gene>
    <name evidence="2" type="ORF">ACFONP_14435</name>
</gene>
<keyword evidence="3" id="KW-1185">Reference proteome</keyword>
<comment type="caution">
    <text evidence="2">The sequence shown here is derived from an EMBL/GenBank/DDBJ whole genome shotgun (WGS) entry which is preliminary data.</text>
</comment>
<feature type="transmembrane region" description="Helical" evidence="1">
    <location>
        <begin position="12"/>
        <end position="37"/>
    </location>
</feature>